<dbReference type="Proteomes" id="UP000251995">
    <property type="component" value="Chromosome"/>
</dbReference>
<feature type="domain" description="Glycosyl hydrolase family 98 putative carbohydrate-binding module" evidence="2">
    <location>
        <begin position="136"/>
        <end position="221"/>
    </location>
</feature>
<dbReference type="Gene3D" id="2.60.120.1060">
    <property type="entry name" value="NPCBM/NEW2 domain"/>
    <property type="match status" value="1"/>
</dbReference>
<dbReference type="InterPro" id="IPR013222">
    <property type="entry name" value="Glyco_hyd_98_carb-bd"/>
</dbReference>
<dbReference type="SUPFAM" id="SSF49785">
    <property type="entry name" value="Galactose-binding domain-like"/>
    <property type="match status" value="1"/>
</dbReference>
<feature type="region of interest" description="Disordered" evidence="1">
    <location>
        <begin position="35"/>
        <end position="88"/>
    </location>
</feature>
<reference evidence="3 4" key="1">
    <citation type="submission" date="2017-12" db="EMBL/GenBank/DDBJ databases">
        <title>The whole genome sequence of the Acidipropionibacterium virtanenii sp. nov. type strain JS278.</title>
        <authorList>
            <person name="Laine P."/>
            <person name="Deptula P."/>
            <person name="Varmanen P."/>
            <person name="Auvinen P."/>
        </authorList>
    </citation>
    <scope>NUCLEOTIDE SEQUENCE [LARGE SCALE GENOMIC DNA]</scope>
    <source>
        <strain evidence="3 4">JS278</strain>
    </source>
</reference>
<dbReference type="InterPro" id="IPR008979">
    <property type="entry name" value="Galactose-bd-like_sf"/>
</dbReference>
<accession>A0A344UXE1</accession>
<dbReference type="InterPro" id="IPR038637">
    <property type="entry name" value="NPCBM_sf"/>
</dbReference>
<dbReference type="PROSITE" id="PS51257">
    <property type="entry name" value="PROKAR_LIPOPROTEIN"/>
    <property type="match status" value="1"/>
</dbReference>
<gene>
    <name evidence="3" type="ORF">JS278_02804</name>
</gene>
<name>A0A344UXE1_9ACTN</name>
<feature type="compositionally biased region" description="Low complexity" evidence="1">
    <location>
        <begin position="71"/>
        <end position="87"/>
    </location>
</feature>
<evidence type="ECO:0000313" key="3">
    <source>
        <dbReference type="EMBL" id="AXE39939.1"/>
    </source>
</evidence>
<dbReference type="EMBL" id="CP025198">
    <property type="protein sequence ID" value="AXE39939.1"/>
    <property type="molecule type" value="Genomic_DNA"/>
</dbReference>
<evidence type="ECO:0000313" key="4">
    <source>
        <dbReference type="Proteomes" id="UP000251995"/>
    </source>
</evidence>
<organism evidence="3 4">
    <name type="scientific">Acidipropionibacterium virtanenii</name>
    <dbReference type="NCBI Taxonomy" id="2057246"/>
    <lineage>
        <taxon>Bacteria</taxon>
        <taxon>Bacillati</taxon>
        <taxon>Actinomycetota</taxon>
        <taxon>Actinomycetes</taxon>
        <taxon>Propionibacteriales</taxon>
        <taxon>Propionibacteriaceae</taxon>
        <taxon>Acidipropionibacterium</taxon>
    </lineage>
</organism>
<protein>
    <recommendedName>
        <fullName evidence="2">Glycosyl hydrolase family 98 putative carbohydrate-binding module domain-containing protein</fullName>
    </recommendedName>
</protein>
<proteinExistence type="predicted"/>
<dbReference type="RefSeq" id="WP_181833747.1">
    <property type="nucleotide sequence ID" value="NZ_CP025198.1"/>
</dbReference>
<evidence type="ECO:0000259" key="2">
    <source>
        <dbReference type="Pfam" id="PF08305"/>
    </source>
</evidence>
<sequence length="235" mass="24018">MKTDRIPGRRAAVLGLVALTMLSVGGCSWGRAATPVAQASAPVADPTTAESTGAPEPTDSPTPADPSLDESATATPSDTPSSGAAPDTGVVTYLSSMVPVKDAGNMDAGAFEISGKLYSSSVRTSVSKYSDGPPDSDFLLARTCTRLTATLGMDDQQKDTTPAVASVLVDGKVAFTKKIVYGTATPLSLDVTNALRITVRTQWLASEDGNADAYVVWGDAGVQCTGDLPTPDADS</sequence>
<dbReference type="AlphaFoldDB" id="A0A344UXE1"/>
<dbReference type="Pfam" id="PF08305">
    <property type="entry name" value="NPCBM"/>
    <property type="match status" value="1"/>
</dbReference>
<keyword evidence="4" id="KW-1185">Reference proteome</keyword>
<evidence type="ECO:0000256" key="1">
    <source>
        <dbReference type="SAM" id="MobiDB-lite"/>
    </source>
</evidence>
<dbReference type="KEGG" id="acij:JS278_02804"/>